<accession>A0A917CSB5</accession>
<dbReference type="EMBL" id="BMKR01000024">
    <property type="protein sequence ID" value="GGF96707.1"/>
    <property type="molecule type" value="Genomic_DNA"/>
</dbReference>
<evidence type="ECO:0008006" key="3">
    <source>
        <dbReference type="Google" id="ProtNLM"/>
    </source>
</evidence>
<dbReference type="Pfam" id="PF09388">
    <property type="entry name" value="SpoOE-like"/>
    <property type="match status" value="1"/>
</dbReference>
<dbReference type="SUPFAM" id="SSF140500">
    <property type="entry name" value="BAS1536-like"/>
    <property type="match status" value="1"/>
</dbReference>
<comment type="caution">
    <text evidence="1">The sequence shown here is derived from an EMBL/GenBank/DDBJ whole genome shotgun (WGS) entry which is preliminary data.</text>
</comment>
<gene>
    <name evidence="1" type="ORF">GCM10010912_46870</name>
</gene>
<proteinExistence type="predicted"/>
<dbReference type="GO" id="GO:0046983">
    <property type="term" value="F:protein dimerization activity"/>
    <property type="evidence" value="ECO:0007669"/>
    <property type="project" value="InterPro"/>
</dbReference>
<name>A0A917CSB5_9BACL</name>
<evidence type="ECO:0000313" key="1">
    <source>
        <dbReference type="EMBL" id="GGF96707.1"/>
    </source>
</evidence>
<protein>
    <recommendedName>
        <fullName evidence="3">Aspartyl-phosphate phosphatase Spo0E family protein</fullName>
    </recommendedName>
</protein>
<evidence type="ECO:0000313" key="2">
    <source>
        <dbReference type="Proteomes" id="UP000637643"/>
    </source>
</evidence>
<dbReference type="AlphaFoldDB" id="A0A917CSB5"/>
<keyword evidence="2" id="KW-1185">Reference proteome</keyword>
<dbReference type="GO" id="GO:0043937">
    <property type="term" value="P:regulation of sporulation"/>
    <property type="evidence" value="ECO:0007669"/>
    <property type="project" value="InterPro"/>
</dbReference>
<reference evidence="1" key="1">
    <citation type="journal article" date="2014" name="Int. J. Syst. Evol. Microbiol.">
        <title>Complete genome sequence of Corynebacterium casei LMG S-19264T (=DSM 44701T), isolated from a smear-ripened cheese.</title>
        <authorList>
            <consortium name="US DOE Joint Genome Institute (JGI-PGF)"/>
            <person name="Walter F."/>
            <person name="Albersmeier A."/>
            <person name="Kalinowski J."/>
            <person name="Ruckert C."/>
        </authorList>
    </citation>
    <scope>NUCLEOTIDE SEQUENCE</scope>
    <source>
        <strain evidence="1">CGMCC 1.16134</strain>
    </source>
</reference>
<dbReference type="RefSeq" id="WP_189029236.1">
    <property type="nucleotide sequence ID" value="NZ_BMKR01000024.1"/>
</dbReference>
<reference evidence="1" key="2">
    <citation type="submission" date="2020-09" db="EMBL/GenBank/DDBJ databases">
        <authorList>
            <person name="Sun Q."/>
            <person name="Zhou Y."/>
        </authorList>
    </citation>
    <scope>NUCLEOTIDE SEQUENCE</scope>
    <source>
        <strain evidence="1">CGMCC 1.16134</strain>
    </source>
</reference>
<dbReference type="InterPro" id="IPR018540">
    <property type="entry name" value="Spo0E-like"/>
</dbReference>
<dbReference type="Gene3D" id="4.10.280.10">
    <property type="entry name" value="Helix-loop-helix DNA-binding domain"/>
    <property type="match status" value="1"/>
</dbReference>
<dbReference type="Proteomes" id="UP000637643">
    <property type="component" value="Unassembled WGS sequence"/>
</dbReference>
<dbReference type="InterPro" id="IPR036638">
    <property type="entry name" value="HLH_DNA-bd_sf"/>
</dbReference>
<sequence length="84" mass="10110">MELEISLYQGLEQARQELNELEQRYGLSHPSVLRQSMLLDEYINQYNRKYYMQITNRTRKSDRSLNEELVPVHSRLYRNSNTAS</sequence>
<dbReference type="InterPro" id="IPR037208">
    <property type="entry name" value="Spo0E-like_sf"/>
</dbReference>
<organism evidence="1 2">
    <name type="scientific">Paenibacillus albidus</name>
    <dbReference type="NCBI Taxonomy" id="2041023"/>
    <lineage>
        <taxon>Bacteria</taxon>
        <taxon>Bacillati</taxon>
        <taxon>Bacillota</taxon>
        <taxon>Bacilli</taxon>
        <taxon>Bacillales</taxon>
        <taxon>Paenibacillaceae</taxon>
        <taxon>Paenibacillus</taxon>
    </lineage>
</organism>